<evidence type="ECO:0000256" key="11">
    <source>
        <dbReference type="PROSITE-ProRule" id="PRU00196"/>
    </source>
</evidence>
<feature type="transmembrane region" description="Helical" evidence="14">
    <location>
        <begin position="760"/>
        <end position="784"/>
    </location>
</feature>
<dbReference type="SUPFAM" id="SSF56487">
    <property type="entry name" value="SRCR-like"/>
    <property type="match status" value="6"/>
</dbReference>
<keyword evidence="5" id="KW-0677">Repeat</keyword>
<evidence type="ECO:0000256" key="6">
    <source>
        <dbReference type="ARBA" id="ARBA00022989"/>
    </source>
</evidence>
<dbReference type="Gene3D" id="2.10.70.10">
    <property type="entry name" value="Complement Module, domain 1"/>
    <property type="match status" value="2"/>
</dbReference>
<feature type="disulfide bond" evidence="11">
    <location>
        <begin position="47"/>
        <end position="57"/>
    </location>
</feature>
<dbReference type="SUPFAM" id="SSF57535">
    <property type="entry name" value="Complement control module/SCR domain"/>
    <property type="match status" value="2"/>
</dbReference>
<feature type="disulfide bond" evidence="10">
    <location>
        <begin position="677"/>
        <end position="686"/>
    </location>
</feature>
<dbReference type="Pfam" id="PF00008">
    <property type="entry name" value="EGF"/>
    <property type="match status" value="1"/>
</dbReference>
<evidence type="ECO:0000256" key="3">
    <source>
        <dbReference type="ARBA" id="ARBA00022692"/>
    </source>
</evidence>
<evidence type="ECO:0000256" key="4">
    <source>
        <dbReference type="ARBA" id="ARBA00022729"/>
    </source>
</evidence>
<feature type="domain" description="SRCR" evidence="16">
    <location>
        <begin position="184"/>
        <end position="284"/>
    </location>
</feature>
<dbReference type="RefSeq" id="XP_022111583.1">
    <property type="nucleotide sequence ID" value="XM_022255891.1"/>
</dbReference>
<feature type="domain" description="SRCR" evidence="16">
    <location>
        <begin position="492"/>
        <end position="590"/>
    </location>
</feature>
<dbReference type="Pfam" id="PF00084">
    <property type="entry name" value="Sushi"/>
    <property type="match status" value="2"/>
</dbReference>
<dbReference type="PRINTS" id="PR00258">
    <property type="entry name" value="SPERACTRCPTR"/>
</dbReference>
<dbReference type="FunFam" id="3.10.250.10:FF:000001">
    <property type="entry name" value="Lysyl oxidase 4 isoform X1"/>
    <property type="match status" value="1"/>
</dbReference>
<dbReference type="InterPro" id="IPR001881">
    <property type="entry name" value="EGF-like_Ca-bd_dom"/>
</dbReference>
<evidence type="ECO:0000256" key="1">
    <source>
        <dbReference type="ARBA" id="ARBA00004167"/>
    </source>
</evidence>
<dbReference type="PROSITE" id="PS01186">
    <property type="entry name" value="EGF_2"/>
    <property type="match status" value="1"/>
</dbReference>
<keyword evidence="18" id="KW-1185">Reference proteome</keyword>
<feature type="disulfide bond" evidence="11">
    <location>
        <begin position="151"/>
        <end position="161"/>
    </location>
</feature>
<feature type="domain" description="SRCR" evidence="16">
    <location>
        <begin position="81"/>
        <end position="182"/>
    </location>
</feature>
<name>A0A8B8A1F7_ACAPL</name>
<dbReference type="PROSITE" id="PS00420">
    <property type="entry name" value="SRCR_1"/>
    <property type="match status" value="3"/>
</dbReference>
<evidence type="ECO:0000259" key="16">
    <source>
        <dbReference type="PROSITE" id="PS50287"/>
    </source>
</evidence>
<keyword evidence="12" id="KW-0768">Sushi</keyword>
<dbReference type="InterPro" id="IPR036772">
    <property type="entry name" value="SRCR-like_dom_sf"/>
</dbReference>
<feature type="disulfide bond" evidence="11">
    <location>
        <begin position="253"/>
        <end position="263"/>
    </location>
</feature>
<dbReference type="AlphaFoldDB" id="A0A8B8A1F7"/>
<dbReference type="GO" id="GO:0005509">
    <property type="term" value="F:calcium ion binding"/>
    <property type="evidence" value="ECO:0007669"/>
    <property type="project" value="InterPro"/>
</dbReference>
<dbReference type="OrthoDB" id="536948at2759"/>
<reference evidence="19" key="1">
    <citation type="submission" date="2025-08" db="UniProtKB">
        <authorList>
            <consortium name="RefSeq"/>
        </authorList>
    </citation>
    <scope>IDENTIFICATION</scope>
</reference>
<comment type="caution">
    <text evidence="11">Lacks conserved residue(s) required for the propagation of feature annotation.</text>
</comment>
<dbReference type="PROSITE" id="PS50026">
    <property type="entry name" value="EGF_3"/>
    <property type="match status" value="1"/>
</dbReference>
<dbReference type="InterPro" id="IPR035976">
    <property type="entry name" value="Sushi/SCR/CCP_sf"/>
</dbReference>
<evidence type="ECO:0000256" key="7">
    <source>
        <dbReference type="ARBA" id="ARBA00023136"/>
    </source>
</evidence>
<feature type="domain" description="Sushi" evidence="17">
    <location>
        <begin position="591"/>
        <end position="652"/>
    </location>
</feature>
<dbReference type="CDD" id="cd00054">
    <property type="entry name" value="EGF_CA"/>
    <property type="match status" value="1"/>
</dbReference>
<dbReference type="FunFam" id="3.10.250.10:FF:000006">
    <property type="entry name" value="neurotrypsin isoform X2"/>
    <property type="match status" value="2"/>
</dbReference>
<evidence type="ECO:0000256" key="5">
    <source>
        <dbReference type="ARBA" id="ARBA00022737"/>
    </source>
</evidence>
<keyword evidence="9" id="KW-0325">Glycoprotein</keyword>
<protein>
    <submittedName>
        <fullName evidence="19">Scavenger receptor cysteine-rich domain superfamily protein-like</fullName>
    </submittedName>
</protein>
<keyword evidence="2 10" id="KW-0245">EGF-like domain</keyword>
<feature type="disulfide bond" evidence="12">
    <location>
        <begin position="722"/>
        <end position="749"/>
    </location>
</feature>
<feature type="domain" description="SRCR" evidence="16">
    <location>
        <begin position="287"/>
        <end position="388"/>
    </location>
</feature>
<dbReference type="InterPro" id="IPR001190">
    <property type="entry name" value="SRCR"/>
</dbReference>
<evidence type="ECO:0000259" key="15">
    <source>
        <dbReference type="PROSITE" id="PS50026"/>
    </source>
</evidence>
<gene>
    <name evidence="19" type="primary">LOC110990790</name>
</gene>
<dbReference type="Proteomes" id="UP000694845">
    <property type="component" value="Unplaced"/>
</dbReference>
<feature type="disulfide bond" evidence="11">
    <location>
        <begin position="357"/>
        <end position="367"/>
    </location>
</feature>
<evidence type="ECO:0000256" key="8">
    <source>
        <dbReference type="ARBA" id="ARBA00023157"/>
    </source>
</evidence>
<dbReference type="CDD" id="cd00033">
    <property type="entry name" value="CCP"/>
    <property type="match status" value="2"/>
</dbReference>
<evidence type="ECO:0000256" key="14">
    <source>
        <dbReference type="SAM" id="Phobius"/>
    </source>
</evidence>
<keyword evidence="8 11" id="KW-1015">Disulfide bond</keyword>
<dbReference type="PANTHER" id="PTHR48071">
    <property type="entry name" value="SRCR DOMAIN-CONTAINING PROTEIN"/>
    <property type="match status" value="1"/>
</dbReference>
<dbReference type="Gene3D" id="2.10.25.10">
    <property type="entry name" value="Laminin"/>
    <property type="match status" value="1"/>
</dbReference>
<dbReference type="SMART" id="SM00032">
    <property type="entry name" value="CCP"/>
    <property type="match status" value="2"/>
</dbReference>
<evidence type="ECO:0000313" key="18">
    <source>
        <dbReference type="Proteomes" id="UP000694845"/>
    </source>
</evidence>
<feature type="domain" description="EGF-like" evidence="15">
    <location>
        <begin position="651"/>
        <end position="687"/>
    </location>
</feature>
<organism evidence="18 19">
    <name type="scientific">Acanthaster planci</name>
    <name type="common">Crown-of-thorns starfish</name>
    <dbReference type="NCBI Taxonomy" id="133434"/>
    <lineage>
        <taxon>Eukaryota</taxon>
        <taxon>Metazoa</taxon>
        <taxon>Echinodermata</taxon>
        <taxon>Eleutherozoa</taxon>
        <taxon>Asterozoa</taxon>
        <taxon>Asteroidea</taxon>
        <taxon>Valvatacea</taxon>
        <taxon>Valvatida</taxon>
        <taxon>Acanthasteridae</taxon>
        <taxon>Acanthaster</taxon>
    </lineage>
</organism>
<feature type="disulfide bond" evidence="11">
    <location>
        <begin position="3"/>
        <end position="67"/>
    </location>
</feature>
<keyword evidence="7 14" id="KW-0472">Membrane</keyword>
<dbReference type="InterPro" id="IPR000436">
    <property type="entry name" value="Sushi_SCR_CCP_dom"/>
</dbReference>
<dbReference type="InterPro" id="IPR000742">
    <property type="entry name" value="EGF"/>
</dbReference>
<proteinExistence type="predicted"/>
<keyword evidence="6 14" id="KW-1133">Transmembrane helix</keyword>
<dbReference type="FunFam" id="3.10.250.10:FF:000016">
    <property type="entry name" value="Scavenger receptor cysteine-rich protein type 12"/>
    <property type="match status" value="2"/>
</dbReference>
<evidence type="ECO:0000256" key="9">
    <source>
        <dbReference type="ARBA" id="ARBA00023180"/>
    </source>
</evidence>
<dbReference type="KEGG" id="aplc:110990790"/>
<keyword evidence="3 14" id="KW-0812">Transmembrane</keyword>
<feature type="disulfide bond" evidence="11">
    <location>
        <begin position="209"/>
        <end position="273"/>
    </location>
</feature>
<dbReference type="PANTHER" id="PTHR48071:SF18">
    <property type="entry name" value="DELETED IN MALIGNANT BRAIN TUMORS 1 PROTEIN-RELATED"/>
    <property type="match status" value="1"/>
</dbReference>
<evidence type="ECO:0000313" key="19">
    <source>
        <dbReference type="RefSeq" id="XP_022111583.1"/>
    </source>
</evidence>
<dbReference type="PROSITE" id="PS50923">
    <property type="entry name" value="SUSHI"/>
    <property type="match status" value="2"/>
</dbReference>
<dbReference type="SMART" id="SM00179">
    <property type="entry name" value="EGF_CA"/>
    <property type="match status" value="1"/>
</dbReference>
<evidence type="ECO:0000256" key="10">
    <source>
        <dbReference type="PROSITE-ProRule" id="PRU00076"/>
    </source>
</evidence>
<feature type="disulfide bond" evidence="11">
    <location>
        <begin position="561"/>
        <end position="571"/>
    </location>
</feature>
<dbReference type="PROSITE" id="PS50287">
    <property type="entry name" value="SRCR_2"/>
    <property type="match status" value="6"/>
</dbReference>
<feature type="disulfide bond" evidence="11">
    <location>
        <begin position="16"/>
        <end position="77"/>
    </location>
</feature>
<dbReference type="SMART" id="SM00202">
    <property type="entry name" value="SR"/>
    <property type="match status" value="6"/>
</dbReference>
<keyword evidence="4" id="KW-0732">Signal</keyword>
<comment type="subcellular location">
    <subcellularLocation>
        <location evidence="1">Membrane</location>
        <topology evidence="1">Single-pass membrane protein</topology>
    </subcellularLocation>
</comment>
<dbReference type="SUPFAM" id="SSF57196">
    <property type="entry name" value="EGF/Laminin"/>
    <property type="match status" value="1"/>
</dbReference>
<dbReference type="GO" id="GO:0016020">
    <property type="term" value="C:membrane"/>
    <property type="evidence" value="ECO:0007669"/>
    <property type="project" value="UniProtKB-SubCell"/>
</dbReference>
<feature type="domain" description="SRCR" evidence="16">
    <location>
        <begin position="1"/>
        <end position="78"/>
    </location>
</feature>
<feature type="domain" description="SRCR" evidence="16">
    <location>
        <begin position="390"/>
        <end position="489"/>
    </location>
</feature>
<feature type="disulfide bond" evidence="12">
    <location>
        <begin position="623"/>
        <end position="650"/>
    </location>
</feature>
<evidence type="ECO:0000256" key="13">
    <source>
        <dbReference type="SAM" id="MobiDB-lite"/>
    </source>
</evidence>
<accession>A0A8B8A1F7</accession>
<feature type="disulfide bond" evidence="11">
    <location>
        <begin position="222"/>
        <end position="283"/>
    </location>
</feature>
<evidence type="ECO:0000256" key="12">
    <source>
        <dbReference type="PROSITE-ProRule" id="PRU00302"/>
    </source>
</evidence>
<dbReference type="GeneID" id="110990790"/>
<dbReference type="Pfam" id="PF00530">
    <property type="entry name" value="SRCR"/>
    <property type="match status" value="6"/>
</dbReference>
<sequence>MVCGNSWGLKEATVACREMGFPNATMVTRGRSPGNETQKIHRYDVMCSGLENDLESCQRNMTGIHTCALDEDVVIECTARVRLADGSSMTIGRVEVYANGAWGTVCDDHFDLTDAYVICQELGFGRTVQFLPGAPFGQGDGLEIMMDHLRCEGDEKTVFECRHNGLGIHNCDHREDAGVQCANVRLVDGFNGNEGRLEVFLDGEWGTVCGHSWGQPEATVACRQMGFPNATMVMRGRIFGSSKQRIHRYEISCAGVEYDLESCILKETGIGFCTHDEEVQIVCAPRVRLANGSSTMEGRVEVYANGAWGTVCDDQFGIRDASVICQELGFGRAVRFLAGAAFGQGDRLDIVIDDLECKGDEKTVFDCRHNGLGTHNCRHLEDAGVQCISVRLAGGSDVNEGRLEVFLDGKWGTVCGNSWRREEATVACRQMEFPNAIEIAQGEYSNNRSLPIHPHKFVCTGVENSLELCQRVGRNNNCSYSETLGIVCAKRVRLVDKINANEGRVEVFLEGSWRKVCDDNWDLTGASVVCKELGFEEALSTTAVLQRGVEHEVVTAYSLNCVGYEEAVIQCHYKASWNCFLEEAAEVRCASKCRLNPDTGGVLMIVSDQRAVFHPGDSVEYECLDGYYLSGSPKRLCRSDFTWSGQPAVCHKDVCVSRPCINGGNCSSTPSGFTCQCPAGYEGPACEMVAHCVLALNESDRLMVESGQQAVYLPGDSVEYDCPAGYQLDGPATRFCMSDLVWSGQQPLCRDENHAIGKKGIPLVAIASAASSFIIVVVLACIILRKRWKAFPDQPSAVRVAGFVREKSCGQSALQDLPEYTDLASIYVSQPMGEPSLKTDHYRVPTNKQPPPLPPPRTDEDCEGYMLMKPIMVHSEKQCFDGKVCFESLNV</sequence>
<evidence type="ECO:0000256" key="2">
    <source>
        <dbReference type="ARBA" id="ARBA00022536"/>
    </source>
</evidence>
<dbReference type="FunFam" id="2.10.25.10:FF:000109">
    <property type="entry name" value="Notch homolog 4, [Drosophila]"/>
    <property type="match status" value="1"/>
</dbReference>
<evidence type="ECO:0000259" key="17">
    <source>
        <dbReference type="PROSITE" id="PS50923"/>
    </source>
</evidence>
<dbReference type="Gene3D" id="3.10.250.10">
    <property type="entry name" value="SRCR-like domain"/>
    <property type="match status" value="6"/>
</dbReference>
<dbReference type="SMART" id="SM00181">
    <property type="entry name" value="EGF"/>
    <property type="match status" value="1"/>
</dbReference>
<feature type="region of interest" description="Disordered" evidence="13">
    <location>
        <begin position="836"/>
        <end position="857"/>
    </location>
</feature>
<dbReference type="PROSITE" id="PS00022">
    <property type="entry name" value="EGF_1"/>
    <property type="match status" value="1"/>
</dbReference>
<feature type="disulfide bond" evidence="11">
    <location>
        <begin position="459"/>
        <end position="469"/>
    </location>
</feature>
<feature type="domain" description="Sushi" evidence="17">
    <location>
        <begin position="690"/>
        <end position="751"/>
    </location>
</feature>